<organism evidence="1 2">
    <name type="scientific">Rhizobium subbaraonis</name>
    <dbReference type="NCBI Taxonomy" id="908946"/>
    <lineage>
        <taxon>Bacteria</taxon>
        <taxon>Pseudomonadati</taxon>
        <taxon>Pseudomonadota</taxon>
        <taxon>Alphaproteobacteria</taxon>
        <taxon>Hyphomicrobiales</taxon>
        <taxon>Rhizobiaceae</taxon>
        <taxon>Rhizobium/Agrobacterium group</taxon>
        <taxon>Rhizobium</taxon>
    </lineage>
</organism>
<dbReference type="EMBL" id="OBQD01000013">
    <property type="protein sequence ID" value="SOC44657.1"/>
    <property type="molecule type" value="Genomic_DNA"/>
</dbReference>
<evidence type="ECO:0000313" key="2">
    <source>
        <dbReference type="Proteomes" id="UP000219167"/>
    </source>
</evidence>
<name>A0A285USI3_9HYPH</name>
<gene>
    <name evidence="1" type="ORF">SAMN05892877_11340</name>
</gene>
<accession>A0A285USI3</accession>
<dbReference type="Proteomes" id="UP000219167">
    <property type="component" value="Unassembled WGS sequence"/>
</dbReference>
<protein>
    <submittedName>
        <fullName evidence="1">Uncharacterized protein</fullName>
    </submittedName>
</protein>
<proteinExistence type="predicted"/>
<keyword evidence="2" id="KW-1185">Reference proteome</keyword>
<sequence length="87" mass="10344">MNVFHAMKLAYRERRMEVRFAAMLYRSMGFHLTRADVDRLAVQIGFNGGDWHAAARREAIYRLHLALCPDRNAWRGKYWNERFTIGL</sequence>
<reference evidence="1 2" key="1">
    <citation type="submission" date="2017-08" db="EMBL/GenBank/DDBJ databases">
        <authorList>
            <person name="de Groot N.N."/>
        </authorList>
    </citation>
    <scope>NUCLEOTIDE SEQUENCE [LARGE SCALE GENOMIC DNA]</scope>
    <source>
        <strain evidence="1 2">JC85</strain>
    </source>
</reference>
<dbReference type="AlphaFoldDB" id="A0A285USI3"/>
<evidence type="ECO:0000313" key="1">
    <source>
        <dbReference type="EMBL" id="SOC44657.1"/>
    </source>
</evidence>
<dbReference type="RefSeq" id="WP_097141581.1">
    <property type="nucleotide sequence ID" value="NZ_OBQD01000013.1"/>
</dbReference>